<feature type="compositionally biased region" description="Polar residues" evidence="2">
    <location>
        <begin position="7"/>
        <end position="19"/>
    </location>
</feature>
<dbReference type="Proteomes" id="UP001519460">
    <property type="component" value="Unassembled WGS sequence"/>
</dbReference>
<evidence type="ECO:0000256" key="2">
    <source>
        <dbReference type="SAM" id="MobiDB-lite"/>
    </source>
</evidence>
<keyword evidence="4" id="KW-1185">Reference proteome</keyword>
<organism evidence="3 4">
    <name type="scientific">Batillaria attramentaria</name>
    <dbReference type="NCBI Taxonomy" id="370345"/>
    <lineage>
        <taxon>Eukaryota</taxon>
        <taxon>Metazoa</taxon>
        <taxon>Spiralia</taxon>
        <taxon>Lophotrochozoa</taxon>
        <taxon>Mollusca</taxon>
        <taxon>Gastropoda</taxon>
        <taxon>Caenogastropoda</taxon>
        <taxon>Sorbeoconcha</taxon>
        <taxon>Cerithioidea</taxon>
        <taxon>Batillariidae</taxon>
        <taxon>Batillaria</taxon>
    </lineage>
</organism>
<keyword evidence="1" id="KW-0175">Coiled coil</keyword>
<name>A0ABD0LT78_9CAEN</name>
<evidence type="ECO:0000313" key="3">
    <source>
        <dbReference type="EMBL" id="KAK7502750.1"/>
    </source>
</evidence>
<evidence type="ECO:0000256" key="1">
    <source>
        <dbReference type="SAM" id="Coils"/>
    </source>
</evidence>
<reference evidence="3 4" key="1">
    <citation type="journal article" date="2023" name="Sci. Data">
        <title>Genome assembly of the Korean intertidal mud-creeper Batillaria attramentaria.</title>
        <authorList>
            <person name="Patra A.K."/>
            <person name="Ho P.T."/>
            <person name="Jun S."/>
            <person name="Lee S.J."/>
            <person name="Kim Y."/>
            <person name="Won Y.J."/>
        </authorList>
    </citation>
    <scope>NUCLEOTIDE SEQUENCE [LARGE SCALE GENOMIC DNA]</scope>
    <source>
        <strain evidence="3">Wonlab-2016</strain>
    </source>
</reference>
<evidence type="ECO:0000313" key="4">
    <source>
        <dbReference type="Proteomes" id="UP001519460"/>
    </source>
</evidence>
<sequence length="146" mass="16716">MSPLWLIQSTTQQEASPPTLSHFHPPPRPGIPATMSLSSPSPPRRPRHNELIINQLCNQLADHHIYVNSRAEFALRKAETENLNEERQLATANQKPIRFAQHPLTASRHHSWERHAARLHVTWTKEGVEKLGSEKKQFCAGVEMWI</sequence>
<gene>
    <name evidence="3" type="ORF">BaRGS_00006000</name>
</gene>
<dbReference type="EMBL" id="JACVVK020000024">
    <property type="protein sequence ID" value="KAK7502750.1"/>
    <property type="molecule type" value="Genomic_DNA"/>
</dbReference>
<feature type="coiled-coil region" evidence="1">
    <location>
        <begin position="68"/>
        <end position="95"/>
    </location>
</feature>
<proteinExistence type="predicted"/>
<feature type="region of interest" description="Disordered" evidence="2">
    <location>
        <begin position="1"/>
        <end position="47"/>
    </location>
</feature>
<dbReference type="AlphaFoldDB" id="A0ABD0LT78"/>
<accession>A0ABD0LT78</accession>
<comment type="caution">
    <text evidence="3">The sequence shown here is derived from an EMBL/GenBank/DDBJ whole genome shotgun (WGS) entry which is preliminary data.</text>
</comment>
<protein>
    <submittedName>
        <fullName evidence="3">Uncharacterized protein</fullName>
    </submittedName>
</protein>